<name>A0ABT6P365_9BACT</name>
<dbReference type="EMBL" id="JARZHI010000051">
    <property type="protein sequence ID" value="MDI1435028.1"/>
    <property type="molecule type" value="Genomic_DNA"/>
</dbReference>
<evidence type="ECO:0000313" key="2">
    <source>
        <dbReference type="EMBL" id="MDI1435028.1"/>
    </source>
</evidence>
<feature type="compositionally biased region" description="Acidic residues" evidence="1">
    <location>
        <begin position="952"/>
        <end position="972"/>
    </location>
</feature>
<feature type="compositionally biased region" description="Basic and acidic residues" evidence="1">
    <location>
        <begin position="214"/>
        <end position="226"/>
    </location>
</feature>
<proteinExistence type="predicted"/>
<organism evidence="2 3">
    <name type="scientific">Polyangium sorediatum</name>
    <dbReference type="NCBI Taxonomy" id="889274"/>
    <lineage>
        <taxon>Bacteria</taxon>
        <taxon>Pseudomonadati</taxon>
        <taxon>Myxococcota</taxon>
        <taxon>Polyangia</taxon>
        <taxon>Polyangiales</taxon>
        <taxon>Polyangiaceae</taxon>
        <taxon>Polyangium</taxon>
    </lineage>
</organism>
<evidence type="ECO:0000313" key="3">
    <source>
        <dbReference type="Proteomes" id="UP001160301"/>
    </source>
</evidence>
<feature type="region of interest" description="Disordered" evidence="1">
    <location>
        <begin position="943"/>
        <end position="972"/>
    </location>
</feature>
<feature type="region of interest" description="Disordered" evidence="1">
    <location>
        <begin position="167"/>
        <end position="226"/>
    </location>
</feature>
<dbReference type="RefSeq" id="WP_136970487.1">
    <property type="nucleotide sequence ID" value="NZ_JARZHI010000051.1"/>
</dbReference>
<sequence>MKKEHVTKTAPRWFDPSSPVSIAMRDARVSRRDGRGLMSLSEARRLIESTEVFRKGEGRTAAGTMVFESDRVWAALLSLEDAAEFVKHGQRIRWEFQVRGRDNTALHDRYGDAILPWIESRLDGDGALVNVPWCVVPCLLAIGSREALDVALRARSIVELAVAGSEIEADEPELAEDTSAPSEDEDDEDGDEDEDDEDDEDDDDPGAEEDEDEEHARADGTTKDDGLDMARRWMTRHPDAYGALATLADEGNPRAAELLRDRAAALGGVVREAIEAALGAEAAKRLAEQFDLPRTRLPEEVERLLAEAEAIDEPRGPLWSIAELDEAARRFDLPIWDNANYTTAAMRITGYASQKGDVLVVEQILHHPGSGTLAGWELSAYGPGAGKRSSRDDELIDAARDELQSVEIDADDYVDGITNQIVLLGERDEKGRPTAGSDGPRIVPLPLPSDDMIVHVKRAAVRQKGDPLRASYHLPRAFAALPESTRGSLRLVTPVEALLVDLCRRHRDVIFAADRDLRVAAAVPQGATRLFSFDDFQYVAAGEPASRSMDLVAMVEALRARRKITRLPGAANARPECWIPGAAELRSYAGGDAWSEGDDPIEPETPAAGVGVTPYWSLTIARGFPHGVWLLHGAAQNKKGQAEQAILHLTNASSPVVRLFWPRRTACMWARVAGLAERKWVTGDRGVLAAAKNERMLYAAEARKLVETFVLRPWSVPAHVGTEFVLLLEALVGGRETVEAFVAALGKLSPEAWASDRAALASAIFELGFVLRRVEGSRGPLRERLAASWRQGQTGEAPRMLDLVLHSRAGAERSARCELDLAHAGDDPTWVRDKLLDRKTAASAPDVFLVSLAGEEMLGKYEGRIPKVADAAWVGSQLARLASARVVGMALALYAERPEARAAISQALFERPEIRAEIEANQRGPQAKIARALLTALDERDERAYARRQGAQDDELDDEEEDDDEGDDEDEA</sequence>
<dbReference type="Proteomes" id="UP001160301">
    <property type="component" value="Unassembled WGS sequence"/>
</dbReference>
<comment type="caution">
    <text evidence="2">The sequence shown here is derived from an EMBL/GenBank/DDBJ whole genome shotgun (WGS) entry which is preliminary data.</text>
</comment>
<feature type="compositionally biased region" description="Acidic residues" evidence="1">
    <location>
        <begin position="167"/>
        <end position="213"/>
    </location>
</feature>
<protein>
    <submittedName>
        <fullName evidence="2">Uncharacterized protein</fullName>
    </submittedName>
</protein>
<accession>A0ABT6P365</accession>
<keyword evidence="3" id="KW-1185">Reference proteome</keyword>
<reference evidence="2 3" key="1">
    <citation type="submission" date="2023-04" db="EMBL/GenBank/DDBJ databases">
        <title>The genome sequence of Polyangium sorediatum DSM14670.</title>
        <authorList>
            <person name="Zhang X."/>
        </authorList>
    </citation>
    <scope>NUCLEOTIDE SEQUENCE [LARGE SCALE GENOMIC DNA]</scope>
    <source>
        <strain evidence="2 3">DSM 14670</strain>
    </source>
</reference>
<gene>
    <name evidence="2" type="ORF">QHF89_36330</name>
</gene>
<evidence type="ECO:0000256" key="1">
    <source>
        <dbReference type="SAM" id="MobiDB-lite"/>
    </source>
</evidence>